<keyword evidence="2 10" id="KW-0444">Lipid biosynthesis</keyword>
<comment type="subcellular location">
    <subcellularLocation>
        <location evidence="10">Cytoplasm</location>
    </subcellularLocation>
</comment>
<evidence type="ECO:0000256" key="11">
    <source>
        <dbReference type="PIRSR" id="PIRSR000114-1"/>
    </source>
</evidence>
<keyword evidence="7 10" id="KW-0443">Lipid metabolism</keyword>
<comment type="pathway">
    <text evidence="10">Membrane lipid metabolism; glycerophospholipid metabolism.</text>
</comment>
<evidence type="ECO:0000256" key="5">
    <source>
        <dbReference type="ARBA" id="ARBA00023002"/>
    </source>
</evidence>
<evidence type="ECO:0000256" key="4">
    <source>
        <dbReference type="ARBA" id="ARBA00022857"/>
    </source>
</evidence>
<evidence type="ECO:0000313" key="18">
    <source>
        <dbReference type="EMBL" id="RLQ89607.1"/>
    </source>
</evidence>
<dbReference type="GO" id="GO:0005975">
    <property type="term" value="P:carbohydrate metabolic process"/>
    <property type="evidence" value="ECO:0007669"/>
    <property type="project" value="InterPro"/>
</dbReference>
<dbReference type="PRINTS" id="PR00077">
    <property type="entry name" value="GPDHDRGNASE"/>
</dbReference>
<dbReference type="SUPFAM" id="SSF48179">
    <property type="entry name" value="6-phosphogluconate dehydrogenase C-terminal domain-like"/>
    <property type="match status" value="1"/>
</dbReference>
<comment type="similarity">
    <text evidence="1 10 14">Belongs to the NAD-dependent glycerol-3-phosphate dehydrogenase family.</text>
</comment>
<dbReference type="EC" id="1.1.1.94" evidence="10"/>
<feature type="binding site" evidence="10">
    <location>
        <position position="254"/>
    </location>
    <ligand>
        <name>sn-glycerol 3-phosphate</name>
        <dbReference type="ChEBI" id="CHEBI:57597"/>
    </ligand>
</feature>
<dbReference type="GO" id="GO:0046167">
    <property type="term" value="P:glycerol-3-phosphate biosynthetic process"/>
    <property type="evidence" value="ECO:0007669"/>
    <property type="project" value="UniProtKB-UniRule"/>
</dbReference>
<evidence type="ECO:0000256" key="12">
    <source>
        <dbReference type="PIRSR" id="PIRSR000114-2"/>
    </source>
</evidence>
<dbReference type="AlphaFoldDB" id="A0A3L7JFS3"/>
<evidence type="ECO:0000256" key="13">
    <source>
        <dbReference type="PIRSR" id="PIRSR000114-3"/>
    </source>
</evidence>
<feature type="binding site" evidence="10">
    <location>
        <position position="190"/>
    </location>
    <ligand>
        <name>sn-glycerol 3-phosphate</name>
        <dbReference type="ChEBI" id="CHEBI:57597"/>
    </ligand>
</feature>
<feature type="domain" description="Glycerol-3-phosphate dehydrogenase NAD-dependent C-terminal" evidence="17">
    <location>
        <begin position="179"/>
        <end position="314"/>
    </location>
</feature>
<organism evidence="18 19">
    <name type="scientific">Notoacmeibacter ruber</name>
    <dbReference type="NCBI Taxonomy" id="2670375"/>
    <lineage>
        <taxon>Bacteria</taxon>
        <taxon>Pseudomonadati</taxon>
        <taxon>Pseudomonadota</taxon>
        <taxon>Alphaproteobacteria</taxon>
        <taxon>Hyphomicrobiales</taxon>
        <taxon>Notoacmeibacteraceae</taxon>
        <taxon>Notoacmeibacter</taxon>
    </lineage>
</organism>
<comment type="catalytic activity">
    <reaction evidence="10 15">
        <text>sn-glycerol 3-phosphate + NADP(+) = dihydroxyacetone phosphate + NADPH + H(+)</text>
        <dbReference type="Rhea" id="RHEA:11096"/>
        <dbReference type="ChEBI" id="CHEBI:15378"/>
        <dbReference type="ChEBI" id="CHEBI:57597"/>
        <dbReference type="ChEBI" id="CHEBI:57642"/>
        <dbReference type="ChEBI" id="CHEBI:57783"/>
        <dbReference type="ChEBI" id="CHEBI:58349"/>
        <dbReference type="EC" id="1.1.1.94"/>
    </reaction>
</comment>
<dbReference type="UniPathway" id="UPA00940"/>
<feature type="binding site" evidence="13">
    <location>
        <position position="139"/>
    </location>
    <ligand>
        <name>NAD(+)</name>
        <dbReference type="ChEBI" id="CHEBI:57540"/>
    </ligand>
</feature>
<evidence type="ECO:0000256" key="3">
    <source>
        <dbReference type="ARBA" id="ARBA00022741"/>
    </source>
</evidence>
<feature type="binding site" evidence="10">
    <location>
        <position position="107"/>
    </location>
    <ligand>
        <name>NADPH</name>
        <dbReference type="ChEBI" id="CHEBI:57783"/>
    </ligand>
</feature>
<dbReference type="NCBIfam" id="NF000942">
    <property type="entry name" value="PRK00094.1-4"/>
    <property type="match status" value="1"/>
</dbReference>
<feature type="binding site" evidence="10">
    <location>
        <position position="13"/>
    </location>
    <ligand>
        <name>NADPH</name>
        <dbReference type="ChEBI" id="CHEBI:57783"/>
    </ligand>
</feature>
<feature type="binding site" evidence="10">
    <location>
        <position position="253"/>
    </location>
    <ligand>
        <name>sn-glycerol 3-phosphate</name>
        <dbReference type="ChEBI" id="CHEBI:57597"/>
    </ligand>
</feature>
<feature type="binding site" evidence="10">
    <location>
        <position position="107"/>
    </location>
    <ligand>
        <name>sn-glycerol 3-phosphate</name>
        <dbReference type="ChEBI" id="CHEBI:57597"/>
    </ligand>
</feature>
<comment type="catalytic activity">
    <reaction evidence="10">
        <text>sn-glycerol 3-phosphate + NAD(+) = dihydroxyacetone phosphate + NADH + H(+)</text>
        <dbReference type="Rhea" id="RHEA:11092"/>
        <dbReference type="ChEBI" id="CHEBI:15378"/>
        <dbReference type="ChEBI" id="CHEBI:57540"/>
        <dbReference type="ChEBI" id="CHEBI:57597"/>
        <dbReference type="ChEBI" id="CHEBI:57642"/>
        <dbReference type="ChEBI" id="CHEBI:57945"/>
        <dbReference type="EC" id="1.1.1.94"/>
    </reaction>
</comment>
<feature type="binding site" evidence="10">
    <location>
        <position position="139"/>
    </location>
    <ligand>
        <name>NADPH</name>
        <dbReference type="ChEBI" id="CHEBI:57783"/>
    </ligand>
</feature>
<dbReference type="FunFam" id="3.40.50.720:FF:000019">
    <property type="entry name" value="Glycerol-3-phosphate dehydrogenase [NAD(P)+]"/>
    <property type="match status" value="1"/>
</dbReference>
<dbReference type="Proteomes" id="UP000281094">
    <property type="component" value="Unassembled WGS sequence"/>
</dbReference>
<protein>
    <recommendedName>
        <fullName evidence="10">Glycerol-3-phosphate dehydrogenase [NAD(P)+]</fullName>
        <ecNumber evidence="10">1.1.1.94</ecNumber>
    </recommendedName>
    <alternativeName>
        <fullName evidence="10">NAD(P)(+)-dependent glycerol-3-phosphate dehydrogenase</fullName>
    </alternativeName>
    <alternativeName>
        <fullName evidence="10">NAD(P)H-dependent dihydroxyacetone-phosphate reductase</fullName>
    </alternativeName>
</protein>
<keyword evidence="19" id="KW-1185">Reference proteome</keyword>
<dbReference type="Pfam" id="PF01210">
    <property type="entry name" value="NAD_Gly3P_dh_N"/>
    <property type="match status" value="1"/>
</dbReference>
<evidence type="ECO:0000256" key="10">
    <source>
        <dbReference type="HAMAP-Rule" id="MF_00394"/>
    </source>
</evidence>
<evidence type="ECO:0000256" key="8">
    <source>
        <dbReference type="ARBA" id="ARBA00023209"/>
    </source>
</evidence>
<dbReference type="PIRSF" id="PIRSF000114">
    <property type="entry name" value="Glycerol-3-P_dh"/>
    <property type="match status" value="1"/>
</dbReference>
<proteinExistence type="inferred from homology"/>
<evidence type="ECO:0000256" key="9">
    <source>
        <dbReference type="ARBA" id="ARBA00023264"/>
    </source>
</evidence>
<comment type="caution">
    <text evidence="18">The sequence shown here is derived from an EMBL/GenBank/DDBJ whole genome shotgun (WGS) entry which is preliminary data.</text>
</comment>
<feature type="domain" description="Glycerol-3-phosphate dehydrogenase NAD-dependent N-terminal" evidence="16">
    <location>
        <begin position="5"/>
        <end position="158"/>
    </location>
</feature>
<dbReference type="PROSITE" id="PS00957">
    <property type="entry name" value="NAD_G3PDH"/>
    <property type="match status" value="1"/>
</dbReference>
<evidence type="ECO:0000259" key="16">
    <source>
        <dbReference type="Pfam" id="PF01210"/>
    </source>
</evidence>
<keyword evidence="5 10" id="KW-0560">Oxidoreductase</keyword>
<feature type="active site" description="Proton acceptor" evidence="10 11">
    <location>
        <position position="190"/>
    </location>
</feature>
<keyword evidence="4 10" id="KW-0521">NADP</keyword>
<dbReference type="GO" id="GO:0141153">
    <property type="term" value="F:glycerol-3-phosphate dehydrogenase (NADP+) activity"/>
    <property type="evidence" value="ECO:0007669"/>
    <property type="project" value="RHEA"/>
</dbReference>
<keyword evidence="6 10" id="KW-0520">NAD</keyword>
<dbReference type="Pfam" id="PF07479">
    <property type="entry name" value="NAD_Gly3P_dh_C"/>
    <property type="match status" value="1"/>
</dbReference>
<gene>
    <name evidence="10" type="primary">gpsA</name>
    <name evidence="18" type="ORF">D8780_12970</name>
</gene>
<dbReference type="PANTHER" id="PTHR11728">
    <property type="entry name" value="GLYCEROL-3-PHOSPHATE DEHYDROGENASE"/>
    <property type="match status" value="1"/>
</dbReference>
<dbReference type="InterPro" id="IPR006109">
    <property type="entry name" value="G3P_DH_NAD-dep_C"/>
</dbReference>
<sequence>MEETIAVLGGGAWGTALAVSALRGGHRVKLWARDRALADEISQHRTNRRYLGEVRLPEGIAASDSLAETLRDASIVLSVVPAQATRSVLAEAAGDMPDGVPVVLCAKGIEQKTGKLVSQLAAETLPDTPLAALSGPSFAADVARGLPTAVTVASEDGDLAHDLAERLSAPAFRCYSTDDLIGVEAGGALKNVLAIAVGAAAGAELGASARAALVTRGFVELRRLGVALGGHADTLMGLSGLGDLILTCSSEKSRNFTYGATLGRGQSPEGLKLAEGVATANIAAELADRYDIDTPIIDATVSLLEGEHSVRELVASLMARPVKPEDHI</sequence>
<name>A0A3L7JFS3_9HYPH</name>
<dbReference type="GO" id="GO:0046168">
    <property type="term" value="P:glycerol-3-phosphate catabolic process"/>
    <property type="evidence" value="ECO:0007669"/>
    <property type="project" value="InterPro"/>
</dbReference>
<feature type="binding site" evidence="13">
    <location>
        <position position="254"/>
    </location>
    <ligand>
        <name>NAD(+)</name>
        <dbReference type="ChEBI" id="CHEBI:57540"/>
    </ligand>
</feature>
<feature type="binding site" evidence="10">
    <location>
        <position position="254"/>
    </location>
    <ligand>
        <name>NADPH</name>
        <dbReference type="ChEBI" id="CHEBI:57783"/>
    </ligand>
</feature>
<feature type="binding site" evidence="10">
    <location>
        <position position="137"/>
    </location>
    <ligand>
        <name>sn-glycerol 3-phosphate</name>
        <dbReference type="ChEBI" id="CHEBI:57597"/>
    </ligand>
</feature>
<dbReference type="HAMAP" id="MF_00394">
    <property type="entry name" value="NAD_Glyc3P_dehydrog"/>
    <property type="match status" value="1"/>
</dbReference>
<evidence type="ECO:0000256" key="14">
    <source>
        <dbReference type="RuleBase" id="RU000437"/>
    </source>
</evidence>
<evidence type="ECO:0000256" key="2">
    <source>
        <dbReference type="ARBA" id="ARBA00022516"/>
    </source>
</evidence>
<evidence type="ECO:0000259" key="17">
    <source>
        <dbReference type="Pfam" id="PF07479"/>
    </source>
</evidence>
<feature type="binding site" evidence="10">
    <location>
        <position position="50"/>
    </location>
    <ligand>
        <name>NADPH</name>
        <dbReference type="ChEBI" id="CHEBI:57783"/>
    </ligand>
</feature>
<dbReference type="GO" id="GO:0141152">
    <property type="term" value="F:glycerol-3-phosphate dehydrogenase (NAD+) activity"/>
    <property type="evidence" value="ECO:0007669"/>
    <property type="project" value="RHEA"/>
</dbReference>
<dbReference type="PANTHER" id="PTHR11728:SF1">
    <property type="entry name" value="GLYCEROL-3-PHOSPHATE DEHYDROGENASE [NAD(+)] 2, CHLOROPLASTIC"/>
    <property type="match status" value="1"/>
</dbReference>
<feature type="binding site" evidence="10">
    <location>
        <position position="275"/>
    </location>
    <ligand>
        <name>NADPH</name>
        <dbReference type="ChEBI" id="CHEBI:57783"/>
    </ligand>
</feature>
<comment type="function">
    <text evidence="10">Catalyzes the reduction of the glycolytic intermediate dihydroxyacetone phosphate (DHAP) to sn-glycerol 3-phosphate (G3P), the key precursor for phospholipid synthesis.</text>
</comment>
<feature type="binding site" evidence="13">
    <location>
        <position position="272"/>
    </location>
    <ligand>
        <name>NAD(+)</name>
        <dbReference type="ChEBI" id="CHEBI:57540"/>
    </ligand>
</feature>
<feature type="binding site" evidence="12">
    <location>
        <begin position="254"/>
        <end position="255"/>
    </location>
    <ligand>
        <name>substrate</name>
    </ligand>
</feature>
<dbReference type="InterPro" id="IPR008927">
    <property type="entry name" value="6-PGluconate_DH-like_C_sf"/>
</dbReference>
<feature type="binding site" evidence="10">
    <location>
        <position position="135"/>
    </location>
    <ligand>
        <name>sn-glycerol 3-phosphate</name>
        <dbReference type="ChEBI" id="CHEBI:57597"/>
    </ligand>
</feature>
<dbReference type="EMBL" id="RCWN01000001">
    <property type="protein sequence ID" value="RLQ89607.1"/>
    <property type="molecule type" value="Genomic_DNA"/>
</dbReference>
<dbReference type="RefSeq" id="WP_121646562.1">
    <property type="nucleotide sequence ID" value="NZ_RCWN01000001.1"/>
</dbReference>
<dbReference type="GO" id="GO:0008654">
    <property type="term" value="P:phospholipid biosynthetic process"/>
    <property type="evidence" value="ECO:0007669"/>
    <property type="project" value="UniProtKB-KW"/>
</dbReference>
<keyword evidence="8 10" id="KW-0594">Phospholipid biosynthesis</keyword>
<comment type="caution">
    <text evidence="10">Lacks conserved residue(s) required for the propagation of feature annotation.</text>
</comment>
<feature type="binding site" evidence="10">
    <location>
        <position position="33"/>
    </location>
    <ligand>
        <name>NADPH</name>
        <dbReference type="ChEBI" id="CHEBI:57783"/>
    </ligand>
</feature>
<evidence type="ECO:0000256" key="1">
    <source>
        <dbReference type="ARBA" id="ARBA00011009"/>
    </source>
</evidence>
<keyword evidence="10" id="KW-0963">Cytoplasm</keyword>
<dbReference type="InterPro" id="IPR036291">
    <property type="entry name" value="NAD(P)-bd_dom_sf"/>
</dbReference>
<dbReference type="Gene3D" id="3.40.50.720">
    <property type="entry name" value="NAD(P)-binding Rossmann-like Domain"/>
    <property type="match status" value="1"/>
</dbReference>
<accession>A0A3L7JFS3</accession>
<dbReference type="GO" id="GO:0051287">
    <property type="term" value="F:NAD binding"/>
    <property type="evidence" value="ECO:0007669"/>
    <property type="project" value="InterPro"/>
</dbReference>
<dbReference type="SUPFAM" id="SSF51735">
    <property type="entry name" value="NAD(P)-binding Rossmann-fold domains"/>
    <property type="match status" value="1"/>
</dbReference>
<dbReference type="GO" id="GO:0006650">
    <property type="term" value="P:glycerophospholipid metabolic process"/>
    <property type="evidence" value="ECO:0007669"/>
    <property type="project" value="UniProtKB-UniRule"/>
</dbReference>
<keyword evidence="9 10" id="KW-1208">Phospholipid metabolism</keyword>
<keyword evidence="3 10" id="KW-0547">Nucleotide-binding</keyword>
<dbReference type="GO" id="GO:0005829">
    <property type="term" value="C:cytosol"/>
    <property type="evidence" value="ECO:0007669"/>
    <property type="project" value="TreeGrafter"/>
</dbReference>
<feature type="binding site" evidence="10">
    <location>
        <position position="255"/>
    </location>
    <ligand>
        <name>sn-glycerol 3-phosphate</name>
        <dbReference type="ChEBI" id="CHEBI:57597"/>
    </ligand>
</feature>
<reference evidence="18 19" key="1">
    <citation type="submission" date="2018-10" db="EMBL/GenBank/DDBJ databases">
        <title>Notoacmeibacter sp. M2BS9Y-3-1, whole genome shotgun sequence.</title>
        <authorList>
            <person name="Tuo L."/>
        </authorList>
    </citation>
    <scope>NUCLEOTIDE SEQUENCE [LARGE SCALE GENOMIC DNA]</scope>
    <source>
        <strain evidence="18 19">M2BS9Y-3-1</strain>
    </source>
</reference>
<dbReference type="NCBIfam" id="NF000940">
    <property type="entry name" value="PRK00094.1-2"/>
    <property type="match status" value="1"/>
</dbReference>
<dbReference type="InterPro" id="IPR013328">
    <property type="entry name" value="6PGD_dom2"/>
</dbReference>
<dbReference type="InterPro" id="IPR006168">
    <property type="entry name" value="G3P_DH_NAD-dep"/>
</dbReference>
<feature type="binding site" evidence="12">
    <location>
        <position position="107"/>
    </location>
    <ligand>
        <name>substrate</name>
    </ligand>
</feature>
<feature type="binding site" evidence="13">
    <location>
        <begin position="9"/>
        <end position="14"/>
    </location>
    <ligand>
        <name>NAD(+)</name>
        <dbReference type="ChEBI" id="CHEBI:57540"/>
    </ligand>
</feature>
<evidence type="ECO:0000256" key="7">
    <source>
        <dbReference type="ARBA" id="ARBA00023098"/>
    </source>
</evidence>
<evidence type="ECO:0000256" key="6">
    <source>
        <dbReference type="ARBA" id="ARBA00023027"/>
    </source>
</evidence>
<dbReference type="Gene3D" id="1.10.1040.10">
    <property type="entry name" value="N-(1-d-carboxylethyl)-l-norvaline Dehydrogenase, domain 2"/>
    <property type="match status" value="1"/>
</dbReference>
<evidence type="ECO:0000256" key="15">
    <source>
        <dbReference type="RuleBase" id="RU000439"/>
    </source>
</evidence>
<evidence type="ECO:0000313" key="19">
    <source>
        <dbReference type="Proteomes" id="UP000281094"/>
    </source>
</evidence>
<feature type="binding site" evidence="10">
    <location>
        <position position="243"/>
    </location>
    <ligand>
        <name>sn-glycerol 3-phosphate</name>
        <dbReference type="ChEBI" id="CHEBI:57597"/>
    </ligand>
</feature>
<dbReference type="InterPro" id="IPR011128">
    <property type="entry name" value="G3P_DH_NAD-dep_N"/>
</dbReference>